<proteinExistence type="inferred from homology"/>
<protein>
    <recommendedName>
        <fullName evidence="2">Anti-sigma-W factor RsiW</fullName>
    </recommendedName>
</protein>
<dbReference type="Gene3D" id="1.10.10.1320">
    <property type="entry name" value="Anti-sigma factor, zinc-finger domain"/>
    <property type="match status" value="1"/>
</dbReference>
<dbReference type="Proteomes" id="UP000449710">
    <property type="component" value="Unassembled WGS sequence"/>
</dbReference>
<dbReference type="AlphaFoldDB" id="A0AA43XM95"/>
<dbReference type="InterPro" id="IPR041916">
    <property type="entry name" value="Anti_sigma_zinc_sf"/>
</dbReference>
<sequence>MDCRSCEKHINDYLDGELSNREEKKLQKHMKTCEACKMALDQYRYMWDQLGELETFTPGENFEAGILSKLEAYGAPEDRGVRSGLWGNPDTRRKASALRGVRETREDRSALRGARETRGDRSALRGDRETRENYGLQQRDPVKDGILIIGYFITLFVVLSVLRNQVFQHVDWISGILVTARVFRDVFDGMIFRGLLSLMVVYPIRILHWARVNFSQLSVEGRMLYSVVLLNLLLIGTFSHILLHKMARGGKKRKAKGGNGDEIQRSES</sequence>
<feature type="compositionally biased region" description="Basic and acidic residues" evidence="3">
    <location>
        <begin position="100"/>
        <end position="132"/>
    </location>
</feature>
<evidence type="ECO:0000256" key="4">
    <source>
        <dbReference type="SAM" id="Phobius"/>
    </source>
</evidence>
<feature type="region of interest" description="Disordered" evidence="3">
    <location>
        <begin position="81"/>
        <end position="132"/>
    </location>
</feature>
<evidence type="ECO:0000313" key="7">
    <source>
        <dbReference type="Proteomes" id="UP000449710"/>
    </source>
</evidence>
<dbReference type="RefSeq" id="WP_160722979.1">
    <property type="nucleotide sequence ID" value="NZ_SUMG01000023.1"/>
</dbReference>
<keyword evidence="4" id="KW-0812">Transmembrane</keyword>
<name>A0AA43XM95_9CLOT</name>
<evidence type="ECO:0000256" key="1">
    <source>
        <dbReference type="ARBA" id="ARBA00024353"/>
    </source>
</evidence>
<keyword evidence="7" id="KW-1185">Reference proteome</keyword>
<dbReference type="InterPro" id="IPR027383">
    <property type="entry name" value="Znf_put"/>
</dbReference>
<evidence type="ECO:0000256" key="3">
    <source>
        <dbReference type="SAM" id="MobiDB-lite"/>
    </source>
</evidence>
<comment type="similarity">
    <text evidence="1">Belongs to the zinc-associated anti-sigma factor (ZAS) superfamily. Anti-sigma-W factor family.</text>
</comment>
<accession>A0AA43XM95</accession>
<organism evidence="6 7">
    <name type="scientific">Isachenkonia alkalipeptolytica</name>
    <dbReference type="NCBI Taxonomy" id="2565777"/>
    <lineage>
        <taxon>Bacteria</taxon>
        <taxon>Bacillati</taxon>
        <taxon>Bacillota</taxon>
        <taxon>Clostridia</taxon>
        <taxon>Eubacteriales</taxon>
        <taxon>Clostridiaceae</taxon>
        <taxon>Isachenkonia</taxon>
    </lineage>
</organism>
<evidence type="ECO:0000256" key="2">
    <source>
        <dbReference type="ARBA" id="ARBA00024438"/>
    </source>
</evidence>
<reference evidence="6 7" key="1">
    <citation type="submission" date="2019-04" db="EMBL/GenBank/DDBJ databases">
        <title>Isachenkonia alkalipeptolytica gen. nov. sp. nov. a new anaerobic, alkiliphilic organothrophic bacterium capable to reduce synthesized ferrihydrite isolated from a soda lake.</title>
        <authorList>
            <person name="Toshchakov S.V."/>
            <person name="Zavarzina D.G."/>
            <person name="Zhilina T.N."/>
            <person name="Kostrikina N.A."/>
            <person name="Kublanov I.V."/>
        </authorList>
    </citation>
    <scope>NUCLEOTIDE SEQUENCE [LARGE SCALE GENOMIC DNA]</scope>
    <source>
        <strain evidence="6 7">Z-1701</strain>
    </source>
</reference>
<keyword evidence="4" id="KW-1133">Transmembrane helix</keyword>
<feature type="domain" description="Putative zinc-finger" evidence="5">
    <location>
        <begin position="3"/>
        <end position="36"/>
    </location>
</feature>
<feature type="transmembrane region" description="Helical" evidence="4">
    <location>
        <begin position="224"/>
        <end position="243"/>
    </location>
</feature>
<feature type="transmembrane region" description="Helical" evidence="4">
    <location>
        <begin position="182"/>
        <end position="204"/>
    </location>
</feature>
<feature type="transmembrane region" description="Helical" evidence="4">
    <location>
        <begin position="145"/>
        <end position="162"/>
    </location>
</feature>
<dbReference type="EMBL" id="SUMG01000023">
    <property type="protein sequence ID" value="NBG89373.1"/>
    <property type="molecule type" value="Genomic_DNA"/>
</dbReference>
<comment type="caution">
    <text evidence="6">The sequence shown here is derived from an EMBL/GenBank/DDBJ whole genome shotgun (WGS) entry which is preliminary data.</text>
</comment>
<gene>
    <name evidence="6" type="ORF">ISALK_12820</name>
</gene>
<evidence type="ECO:0000259" key="5">
    <source>
        <dbReference type="Pfam" id="PF13490"/>
    </source>
</evidence>
<evidence type="ECO:0000313" key="6">
    <source>
        <dbReference type="EMBL" id="NBG89373.1"/>
    </source>
</evidence>
<dbReference type="Pfam" id="PF13490">
    <property type="entry name" value="zf-HC2"/>
    <property type="match status" value="1"/>
</dbReference>
<keyword evidence="4" id="KW-0472">Membrane</keyword>